<dbReference type="Pfam" id="PF11823">
    <property type="entry name" value="Se_S_carrier"/>
    <property type="match status" value="1"/>
</dbReference>
<evidence type="ECO:0000313" key="3">
    <source>
        <dbReference type="Proteomes" id="UP000262524"/>
    </source>
</evidence>
<comment type="caution">
    <text evidence="2">The sequence shown here is derived from an EMBL/GenBank/DDBJ whole genome shotgun (WGS) entry which is preliminary data.</text>
</comment>
<organism evidence="2 3">
    <name type="scientific">Anaerobutyricum hallii</name>
    <dbReference type="NCBI Taxonomy" id="39488"/>
    <lineage>
        <taxon>Bacteria</taxon>
        <taxon>Bacillati</taxon>
        <taxon>Bacillota</taxon>
        <taxon>Clostridia</taxon>
        <taxon>Lachnospirales</taxon>
        <taxon>Lachnospiraceae</taxon>
        <taxon>Anaerobutyricum</taxon>
    </lineage>
</organism>
<name>A0A374NUG7_9FIRM</name>
<dbReference type="AlphaFoldDB" id="A0A374NUG7"/>
<dbReference type="InterPro" id="IPR021778">
    <property type="entry name" value="Se/S_carrier-like"/>
</dbReference>
<accession>A0A374NUG7</accession>
<protein>
    <submittedName>
        <fullName evidence="2">DUF3343 domain-containing protein</fullName>
    </submittedName>
</protein>
<feature type="domain" description="Putative Se/S carrier protein-like" evidence="1">
    <location>
        <begin position="7"/>
        <end position="76"/>
    </location>
</feature>
<proteinExistence type="predicted"/>
<evidence type="ECO:0000313" key="2">
    <source>
        <dbReference type="EMBL" id="RGI91468.1"/>
    </source>
</evidence>
<dbReference type="RefSeq" id="WP_117982037.1">
    <property type="nucleotide sequence ID" value="NZ_CAUEJX010000041.1"/>
</dbReference>
<gene>
    <name evidence="2" type="ORF">DXD91_02770</name>
</gene>
<evidence type="ECO:0000259" key="1">
    <source>
        <dbReference type="Pfam" id="PF11823"/>
    </source>
</evidence>
<dbReference type="EMBL" id="QSOE01000010">
    <property type="protein sequence ID" value="RGI91468.1"/>
    <property type="molecule type" value="Genomic_DNA"/>
</dbReference>
<sequence>MIKGGLKYYILFENYEQGLALHDVLDSDDIPNRIAPAPRAIQGELSCGMSLLIEPAHIEQVRLSIEKHQAEYHTIVPLEGQVKPKRDKYC</sequence>
<reference evidence="2 3" key="1">
    <citation type="submission" date="2018-08" db="EMBL/GenBank/DDBJ databases">
        <title>A genome reference for cultivated species of the human gut microbiota.</title>
        <authorList>
            <person name="Zou Y."/>
            <person name="Xue W."/>
            <person name="Luo G."/>
        </authorList>
    </citation>
    <scope>NUCLEOTIDE SEQUENCE [LARGE SCALE GENOMIC DNA]</scope>
    <source>
        <strain evidence="2 3">TM10-1AC</strain>
    </source>
</reference>
<dbReference type="Proteomes" id="UP000262524">
    <property type="component" value="Unassembled WGS sequence"/>
</dbReference>